<accession>A0ABC9YK60</accession>
<dbReference type="AlphaFoldDB" id="A0ABC9YK60"/>
<evidence type="ECO:0000313" key="4">
    <source>
        <dbReference type="Proteomes" id="UP001623348"/>
    </source>
</evidence>
<reference evidence="3 4" key="1">
    <citation type="submission" date="2024-06" db="EMBL/GenBank/DDBJ databases">
        <title>The draft genome of Grus japonensis, version 3.</title>
        <authorList>
            <person name="Nabeshima K."/>
            <person name="Suzuki S."/>
            <person name="Onuma M."/>
        </authorList>
    </citation>
    <scope>NUCLEOTIDE SEQUENCE [LARGE SCALE GENOMIC DNA]</scope>
    <source>
        <strain evidence="3 4">451A</strain>
    </source>
</reference>
<comment type="caution">
    <text evidence="3">The sequence shown here is derived from an EMBL/GenBank/DDBJ whole genome shotgun (WGS) entry which is preliminary data.</text>
</comment>
<evidence type="ECO:0000313" key="2">
    <source>
        <dbReference type="EMBL" id="GAB0208792.1"/>
    </source>
</evidence>
<dbReference type="Proteomes" id="UP001623348">
    <property type="component" value="Unassembled WGS sequence"/>
</dbReference>
<sequence>MDLSKVGVRPRHGKPKNLTLSGRGKGAGERKMFPRRASSRRRSTPADVSVTSDEEECGG</sequence>
<dbReference type="EMBL" id="BAAFJT010000325">
    <property type="protein sequence ID" value="GAB0209989.1"/>
    <property type="molecule type" value="Genomic_DNA"/>
</dbReference>
<evidence type="ECO:0000313" key="3">
    <source>
        <dbReference type="EMBL" id="GAB0209989.1"/>
    </source>
</evidence>
<keyword evidence="4" id="KW-1185">Reference proteome</keyword>
<organism evidence="3 4">
    <name type="scientific">Grus japonensis</name>
    <name type="common">Japanese crane</name>
    <name type="synonym">Red-crowned crane</name>
    <dbReference type="NCBI Taxonomy" id="30415"/>
    <lineage>
        <taxon>Eukaryota</taxon>
        <taxon>Metazoa</taxon>
        <taxon>Chordata</taxon>
        <taxon>Craniata</taxon>
        <taxon>Vertebrata</taxon>
        <taxon>Euteleostomi</taxon>
        <taxon>Archelosauria</taxon>
        <taxon>Archosauria</taxon>
        <taxon>Dinosauria</taxon>
        <taxon>Saurischia</taxon>
        <taxon>Theropoda</taxon>
        <taxon>Coelurosauria</taxon>
        <taxon>Aves</taxon>
        <taxon>Neognathae</taxon>
        <taxon>Neoaves</taxon>
        <taxon>Gruiformes</taxon>
        <taxon>Gruidae</taxon>
        <taxon>Grus</taxon>
    </lineage>
</organism>
<name>A0ABC9YK60_GRUJA</name>
<proteinExistence type="predicted"/>
<feature type="region of interest" description="Disordered" evidence="1">
    <location>
        <begin position="1"/>
        <end position="59"/>
    </location>
</feature>
<feature type="compositionally biased region" description="Basic residues" evidence="1">
    <location>
        <begin position="33"/>
        <end position="43"/>
    </location>
</feature>
<protein>
    <submittedName>
        <fullName evidence="3">Uncharacterized protein</fullName>
    </submittedName>
</protein>
<dbReference type="EMBL" id="BAAFJT010000286">
    <property type="protein sequence ID" value="GAB0208792.1"/>
    <property type="molecule type" value="Genomic_DNA"/>
</dbReference>
<evidence type="ECO:0000256" key="1">
    <source>
        <dbReference type="SAM" id="MobiDB-lite"/>
    </source>
</evidence>
<gene>
    <name evidence="2" type="ORF">GRJ2_003344900</name>
    <name evidence="3" type="ORF">GRJ2_003464600</name>
</gene>